<accession>F8QGH1</accession>
<organism evidence="2">
    <name type="scientific">Serpula lacrymans var. lacrymans (strain S7.3)</name>
    <name type="common">Dry rot fungus</name>
    <dbReference type="NCBI Taxonomy" id="936435"/>
    <lineage>
        <taxon>Eukaryota</taxon>
        <taxon>Fungi</taxon>
        <taxon>Dikarya</taxon>
        <taxon>Basidiomycota</taxon>
        <taxon>Agaricomycotina</taxon>
        <taxon>Agaricomycetes</taxon>
        <taxon>Agaricomycetidae</taxon>
        <taxon>Boletales</taxon>
        <taxon>Coniophorineae</taxon>
        <taxon>Serpulaceae</taxon>
        <taxon>Serpula</taxon>
    </lineage>
</organism>
<sequence>MCITSFCWPILSSVIYGFHKDKVKARTFSSWNFGALSLPNPIRWFHQKYVSLHMSWSSFAPNAI</sequence>
<evidence type="ECO:0000313" key="2">
    <source>
        <dbReference type="Proteomes" id="UP000008063"/>
    </source>
</evidence>
<dbReference type="AlphaFoldDB" id="F8QGH1"/>
<evidence type="ECO:0000313" key="1">
    <source>
        <dbReference type="EMBL" id="EGN92649.1"/>
    </source>
</evidence>
<dbReference type="InParanoid" id="F8QGH1"/>
<dbReference type="EMBL" id="GL945501">
    <property type="protein sequence ID" value="EGN92649.1"/>
    <property type="molecule type" value="Genomic_DNA"/>
</dbReference>
<keyword evidence="2" id="KW-1185">Reference proteome</keyword>
<protein>
    <submittedName>
        <fullName evidence="1">Uncharacterized protein</fullName>
    </submittedName>
</protein>
<dbReference type="HOGENOM" id="CLU_2868999_0_0_1"/>
<proteinExistence type="predicted"/>
<gene>
    <name evidence="1" type="ORF">SERLA73DRAFT_127360</name>
</gene>
<name>F8QGH1_SERL3</name>
<dbReference type="Proteomes" id="UP000008063">
    <property type="component" value="Unassembled WGS sequence"/>
</dbReference>
<reference evidence="2" key="1">
    <citation type="journal article" date="2011" name="Science">
        <title>The plant cell wall-decomposing machinery underlies the functional diversity of forest fungi.</title>
        <authorList>
            <person name="Eastwood D.C."/>
            <person name="Floudas D."/>
            <person name="Binder M."/>
            <person name="Majcherczyk A."/>
            <person name="Schneider P."/>
            <person name="Aerts A."/>
            <person name="Asiegbu F.O."/>
            <person name="Baker S.E."/>
            <person name="Barry K."/>
            <person name="Bendiksby M."/>
            <person name="Blumentritt M."/>
            <person name="Coutinho P.M."/>
            <person name="Cullen D."/>
            <person name="de Vries R.P."/>
            <person name="Gathman A."/>
            <person name="Goodell B."/>
            <person name="Henrissat B."/>
            <person name="Ihrmark K."/>
            <person name="Kauserud H."/>
            <person name="Kohler A."/>
            <person name="LaButti K."/>
            <person name="Lapidus A."/>
            <person name="Lavin J.L."/>
            <person name="Lee Y.-H."/>
            <person name="Lindquist E."/>
            <person name="Lilly W."/>
            <person name="Lucas S."/>
            <person name="Morin E."/>
            <person name="Murat C."/>
            <person name="Oguiza J.A."/>
            <person name="Park J."/>
            <person name="Pisabarro A.G."/>
            <person name="Riley R."/>
            <person name="Rosling A."/>
            <person name="Salamov A."/>
            <person name="Schmidt O."/>
            <person name="Schmutz J."/>
            <person name="Skrede I."/>
            <person name="Stenlid J."/>
            <person name="Wiebenga A."/>
            <person name="Xie X."/>
            <person name="Kuees U."/>
            <person name="Hibbett D.S."/>
            <person name="Hoffmeister D."/>
            <person name="Hoegberg N."/>
            <person name="Martin F."/>
            <person name="Grigoriev I.V."/>
            <person name="Watkinson S.C."/>
        </authorList>
    </citation>
    <scope>NUCLEOTIDE SEQUENCE [LARGE SCALE GENOMIC DNA]</scope>
    <source>
        <strain evidence="2">strain S7.3</strain>
    </source>
</reference>